<gene>
    <name evidence="1" type="ORF">UFOPK3331_01006</name>
</gene>
<dbReference type="EMBL" id="CAESAL010000029">
    <property type="protein sequence ID" value="CAB4341272.1"/>
    <property type="molecule type" value="Genomic_DNA"/>
</dbReference>
<dbReference type="AlphaFoldDB" id="A0A6J5ZJB8"/>
<organism evidence="1">
    <name type="scientific">freshwater metagenome</name>
    <dbReference type="NCBI Taxonomy" id="449393"/>
    <lineage>
        <taxon>unclassified sequences</taxon>
        <taxon>metagenomes</taxon>
        <taxon>ecological metagenomes</taxon>
    </lineage>
</organism>
<name>A0A6J5ZJB8_9ZZZZ</name>
<protein>
    <submittedName>
        <fullName evidence="1">Unannotated protein</fullName>
    </submittedName>
</protein>
<sequence length="115" mass="12782">MKRLACSRDTIKETSHTLGGSEAIALHCPDGVFEVHDSGVQSLEFDPNQSNVPIRVRVKTVLKFDNLSGKTIDQRHDRRTKARGFKQGPNSCDPAKQLIGGSYRFRSIGNWGNND</sequence>
<proteinExistence type="predicted"/>
<accession>A0A6J5ZJB8</accession>
<evidence type="ECO:0000313" key="1">
    <source>
        <dbReference type="EMBL" id="CAB4341272.1"/>
    </source>
</evidence>
<reference evidence="1" key="1">
    <citation type="submission" date="2020-05" db="EMBL/GenBank/DDBJ databases">
        <authorList>
            <person name="Chiriac C."/>
            <person name="Salcher M."/>
            <person name="Ghai R."/>
            <person name="Kavagutti S V."/>
        </authorList>
    </citation>
    <scope>NUCLEOTIDE SEQUENCE</scope>
</reference>